<protein>
    <submittedName>
        <fullName evidence="9">Sialic acid TRAP transporter permease protein SiaT</fullName>
    </submittedName>
</protein>
<dbReference type="Pfam" id="PF06808">
    <property type="entry name" value="DctM"/>
    <property type="match status" value="1"/>
</dbReference>
<feature type="transmembrane region" description="Helical" evidence="7">
    <location>
        <begin position="265"/>
        <end position="285"/>
    </location>
</feature>
<sequence>MGLAVWALISYIGIIVVWSVALKRGIGEAMVVGFLVVCAFGGGEFPRLVLAGMQAAFDQEIVFAALAFTFIGFLLASTGVIDRQVDLLNSLLGRLRGGAGYVATVGSALFGAVAHSGSANAATMGSVAIPWMKRSNWPPHVAATLIAGNAGNGTVIPPSASFFILIGTATVAPYVSIDELLLAMFAAAAWCILWRLVVVFYFVRKHKIGRVSAADILPFGRSFRQGWSSLLVFLGIVIPVLVTLGPTGESLTGVLGEEVMESISIIVWIPVLLGLFAAALGWRRLPRSGREWYGFVAKTAPRYRDIGATLVFAFAGGAVLTELGLAEQLSSVLNGLDASPVVMSIIVAVMVVLVAGPLSSTATIATIGGIGFSVLVASGVDPVLAACVVLVAASTEGASPPGASAIYIATGIAQVNPVKTFVPLIVLYVLPILAIAALIGPGWLPVPH</sequence>
<name>A0A251Y9P4_9MICO</name>
<evidence type="ECO:0000313" key="10">
    <source>
        <dbReference type="Proteomes" id="UP000194837"/>
    </source>
</evidence>
<dbReference type="GO" id="GO:0022857">
    <property type="term" value="F:transmembrane transporter activity"/>
    <property type="evidence" value="ECO:0007669"/>
    <property type="project" value="TreeGrafter"/>
</dbReference>
<comment type="subcellular location">
    <subcellularLocation>
        <location evidence="1">Cell inner membrane</location>
        <topology evidence="1">Multi-pass membrane protein</topology>
    </subcellularLocation>
</comment>
<dbReference type="PANTHER" id="PTHR33362:SF2">
    <property type="entry name" value="TRAP TRANSPORTER LARGE PERMEASE PROTEIN"/>
    <property type="match status" value="1"/>
</dbReference>
<feature type="transmembrane region" description="Helical" evidence="7">
    <location>
        <begin position="425"/>
        <end position="446"/>
    </location>
</feature>
<feature type="transmembrane region" description="Helical" evidence="7">
    <location>
        <begin position="338"/>
        <end position="358"/>
    </location>
</feature>
<evidence type="ECO:0000259" key="8">
    <source>
        <dbReference type="Pfam" id="PF06808"/>
    </source>
</evidence>
<feature type="transmembrane region" description="Helical" evidence="7">
    <location>
        <begin position="227"/>
        <end position="245"/>
    </location>
</feature>
<evidence type="ECO:0000256" key="4">
    <source>
        <dbReference type="ARBA" id="ARBA00022692"/>
    </source>
</evidence>
<dbReference type="PANTHER" id="PTHR33362">
    <property type="entry name" value="SIALIC ACID TRAP TRANSPORTER PERMEASE PROTEIN SIAT-RELATED"/>
    <property type="match status" value="1"/>
</dbReference>
<feature type="domain" description="TRAP C4-dicarboxylate transport system permease DctM subunit" evidence="8">
    <location>
        <begin position="27"/>
        <end position="437"/>
    </location>
</feature>
<feature type="transmembrane region" description="Helical" evidence="7">
    <location>
        <begin position="306"/>
        <end position="326"/>
    </location>
</feature>
<dbReference type="Proteomes" id="UP000194837">
    <property type="component" value="Unassembled WGS sequence"/>
</dbReference>
<keyword evidence="3" id="KW-0997">Cell inner membrane</keyword>
<dbReference type="AlphaFoldDB" id="A0A251Y9P4"/>
<reference evidence="9 10" key="1">
    <citation type="submission" date="2016-08" db="EMBL/GenBank/DDBJ databases">
        <title>Genome sequence of Clavibacter michiganensis spp strain CFBP7494.</title>
        <authorList>
            <person name="Thapa S.P."/>
            <person name="Coaker G."/>
            <person name="Jacques M.-A."/>
        </authorList>
    </citation>
    <scope>NUCLEOTIDE SEQUENCE [LARGE SCALE GENOMIC DNA]</scope>
    <source>
        <strain evidence="9">CFBP7494</strain>
    </source>
</reference>
<evidence type="ECO:0000256" key="6">
    <source>
        <dbReference type="ARBA" id="ARBA00023136"/>
    </source>
</evidence>
<dbReference type="InterPro" id="IPR004681">
    <property type="entry name" value="TRAP_DctM"/>
</dbReference>
<evidence type="ECO:0000313" key="9">
    <source>
        <dbReference type="EMBL" id="OUE20799.1"/>
    </source>
</evidence>
<evidence type="ECO:0000256" key="7">
    <source>
        <dbReference type="SAM" id="Phobius"/>
    </source>
</evidence>
<evidence type="ECO:0000256" key="5">
    <source>
        <dbReference type="ARBA" id="ARBA00022989"/>
    </source>
</evidence>
<dbReference type="EMBL" id="MDJW01000008">
    <property type="protein sequence ID" value="OUE20799.1"/>
    <property type="molecule type" value="Genomic_DNA"/>
</dbReference>
<organism evidence="9 10">
    <name type="scientific">Clavibacter michiganensis</name>
    <dbReference type="NCBI Taxonomy" id="28447"/>
    <lineage>
        <taxon>Bacteria</taxon>
        <taxon>Bacillati</taxon>
        <taxon>Actinomycetota</taxon>
        <taxon>Actinomycetes</taxon>
        <taxon>Micrococcales</taxon>
        <taxon>Microbacteriaceae</taxon>
        <taxon>Clavibacter</taxon>
    </lineage>
</organism>
<dbReference type="GO" id="GO:0005886">
    <property type="term" value="C:plasma membrane"/>
    <property type="evidence" value="ECO:0007669"/>
    <property type="project" value="UniProtKB-SubCell"/>
</dbReference>
<evidence type="ECO:0000256" key="1">
    <source>
        <dbReference type="ARBA" id="ARBA00004429"/>
    </source>
</evidence>
<dbReference type="RefSeq" id="WP_086521366.1">
    <property type="nucleotide sequence ID" value="NZ_MDJW01000008.1"/>
</dbReference>
<keyword evidence="2" id="KW-1003">Cell membrane</keyword>
<comment type="caution">
    <text evidence="9">The sequence shown here is derived from an EMBL/GenBank/DDBJ whole genome shotgun (WGS) entry which is preliminary data.</text>
</comment>
<feature type="transmembrane region" description="Helical" evidence="7">
    <location>
        <begin position="6"/>
        <end position="22"/>
    </location>
</feature>
<feature type="transmembrane region" description="Helical" evidence="7">
    <location>
        <begin position="29"/>
        <end position="49"/>
    </location>
</feature>
<feature type="transmembrane region" description="Helical" evidence="7">
    <location>
        <begin position="61"/>
        <end position="81"/>
    </location>
</feature>
<keyword evidence="4 7" id="KW-0812">Transmembrane</keyword>
<evidence type="ECO:0000256" key="3">
    <source>
        <dbReference type="ARBA" id="ARBA00022519"/>
    </source>
</evidence>
<keyword evidence="5 7" id="KW-1133">Transmembrane helix</keyword>
<dbReference type="InterPro" id="IPR010656">
    <property type="entry name" value="DctM"/>
</dbReference>
<proteinExistence type="predicted"/>
<accession>A0A251Y9P4</accession>
<evidence type="ECO:0000256" key="2">
    <source>
        <dbReference type="ARBA" id="ARBA00022475"/>
    </source>
</evidence>
<gene>
    <name evidence="9" type="primary">siaT</name>
    <name evidence="9" type="ORF">BFL34_01617</name>
</gene>
<keyword evidence="6 7" id="KW-0472">Membrane</keyword>
<feature type="transmembrane region" description="Helical" evidence="7">
    <location>
        <begin position="370"/>
        <end position="393"/>
    </location>
</feature>
<feature type="transmembrane region" description="Helical" evidence="7">
    <location>
        <begin position="181"/>
        <end position="203"/>
    </location>
</feature>